<dbReference type="InterPro" id="IPR005181">
    <property type="entry name" value="SASA"/>
</dbReference>
<evidence type="ECO:0000259" key="4">
    <source>
        <dbReference type="Pfam" id="PF03629"/>
    </source>
</evidence>
<keyword evidence="2" id="KW-0472">Membrane</keyword>
<dbReference type="Pfam" id="PF03629">
    <property type="entry name" value="SASA"/>
    <property type="match status" value="1"/>
</dbReference>
<reference evidence="5" key="1">
    <citation type="submission" date="2021-01" db="EMBL/GenBank/DDBJ databases">
        <authorList>
            <person name="Corre E."/>
            <person name="Pelletier E."/>
            <person name="Niang G."/>
            <person name="Scheremetjew M."/>
            <person name="Finn R."/>
            <person name="Kale V."/>
            <person name="Holt S."/>
            <person name="Cochrane G."/>
            <person name="Meng A."/>
            <person name="Brown T."/>
            <person name="Cohen L."/>
        </authorList>
    </citation>
    <scope>NUCLEOTIDE SEQUENCE</scope>
    <source>
        <strain evidence="5">GSO104</strain>
    </source>
</reference>
<feature type="signal peptide" evidence="3">
    <location>
        <begin position="1"/>
        <end position="22"/>
    </location>
</feature>
<dbReference type="SUPFAM" id="SSF52266">
    <property type="entry name" value="SGNH hydrolase"/>
    <property type="match status" value="1"/>
</dbReference>
<name>A0A7S4SVF8_9STRA</name>
<evidence type="ECO:0000256" key="1">
    <source>
        <dbReference type="ARBA" id="ARBA00022801"/>
    </source>
</evidence>
<dbReference type="InterPro" id="IPR036514">
    <property type="entry name" value="SGNH_hydro_sf"/>
</dbReference>
<dbReference type="GO" id="GO:0001681">
    <property type="term" value="F:sialate O-acetylesterase activity"/>
    <property type="evidence" value="ECO:0007669"/>
    <property type="project" value="InterPro"/>
</dbReference>
<proteinExistence type="predicted"/>
<keyword evidence="3" id="KW-0732">Signal</keyword>
<dbReference type="PANTHER" id="PTHR22901">
    <property type="entry name" value="SIALATE O-ACETYLESTERASE"/>
    <property type="match status" value="1"/>
</dbReference>
<dbReference type="Gene3D" id="3.40.50.1110">
    <property type="entry name" value="SGNH hydrolase"/>
    <property type="match status" value="1"/>
</dbReference>
<accession>A0A7S4SVF8</accession>
<organism evidence="5">
    <name type="scientific">Ditylum brightwellii</name>
    <dbReference type="NCBI Taxonomy" id="49249"/>
    <lineage>
        <taxon>Eukaryota</taxon>
        <taxon>Sar</taxon>
        <taxon>Stramenopiles</taxon>
        <taxon>Ochrophyta</taxon>
        <taxon>Bacillariophyta</taxon>
        <taxon>Mediophyceae</taxon>
        <taxon>Lithodesmiophycidae</taxon>
        <taxon>Lithodesmiales</taxon>
        <taxon>Lithodesmiaceae</taxon>
        <taxon>Ditylum</taxon>
    </lineage>
</organism>
<feature type="transmembrane region" description="Helical" evidence="2">
    <location>
        <begin position="711"/>
        <end position="731"/>
    </location>
</feature>
<keyword evidence="2" id="KW-1133">Transmembrane helix</keyword>
<evidence type="ECO:0000256" key="3">
    <source>
        <dbReference type="SAM" id="SignalP"/>
    </source>
</evidence>
<keyword evidence="1" id="KW-0378">Hydrolase</keyword>
<protein>
    <recommendedName>
        <fullName evidence="4">Sialate O-acetylesterase domain-containing protein</fullName>
    </recommendedName>
</protein>
<dbReference type="PANTHER" id="PTHR22901:SF0">
    <property type="entry name" value="SIALATE O-ACETYLESTERASE"/>
    <property type="match status" value="1"/>
</dbReference>
<dbReference type="EMBL" id="HBNS01053321">
    <property type="protein sequence ID" value="CAE4654679.1"/>
    <property type="molecule type" value="Transcribed_RNA"/>
</dbReference>
<feature type="chain" id="PRO_5030638878" description="Sialate O-acetylesterase domain-containing protein" evidence="3">
    <location>
        <begin position="23"/>
        <end position="752"/>
    </location>
</feature>
<dbReference type="InterPro" id="IPR039329">
    <property type="entry name" value="SIAE"/>
</dbReference>
<keyword evidence="2" id="KW-0812">Transmembrane</keyword>
<evidence type="ECO:0000256" key="2">
    <source>
        <dbReference type="SAM" id="Phobius"/>
    </source>
</evidence>
<evidence type="ECO:0000313" key="5">
    <source>
        <dbReference type="EMBL" id="CAE4654679.1"/>
    </source>
</evidence>
<dbReference type="GO" id="GO:0005975">
    <property type="term" value="P:carbohydrate metabolic process"/>
    <property type="evidence" value="ECO:0007669"/>
    <property type="project" value="TreeGrafter"/>
</dbReference>
<feature type="domain" description="Sialate O-acetylesterase" evidence="4">
    <location>
        <begin position="139"/>
        <end position="298"/>
    </location>
</feature>
<dbReference type="AlphaFoldDB" id="A0A7S4SVF8"/>
<gene>
    <name evidence="5" type="ORF">DBRI00130_LOCUS38876</name>
</gene>
<sequence length="752" mass="82363">MLSHHLFSKCFLLLCLSWKSHAGKFQFSDTHGDFMVLQREPAAAAVYGHLHVSPASNITVLVTVTNNDSGFSYSVDAAVNTAKKQSSFKALLHPSPAGGSYTIDAKCLSKTDASSVEYGCCFADCSKSTVKISNVTFGDVWYCGGQSNMALSLGYSFEKDSSREAILRGQYDNIRIHGVEGNMNIKQPWSTAKQAVEDDKLFDYSSTCWYFGESLVDELAAAHGDSRDKDLPIGLIHTSRGGTMIEEWVDKKTMNSCHDVCIVNGVTPGIQYKELVKPYIDMSIKGWVWYQGENNSANDCILGSSARKSGYACLQLALIESWRAAWSAIPGTTDPLAPFGIVALPESGSLGHRENIGTMRLAQTGGYGVLPNAKMPNTFLVQSYDLDDPYLKMFDSCWTSGCCYPNNVDYSLVMYGGHNLQCTDETSGKQLSCDDCATRCSSVCKSLSATKVYMGLFHPRSKKGIGSRLAQGAVSTSYAHYRDNSVKPGEMEYTMAATGPTLAGCSLIVGKKTSSAVLTILFNQTLLGNDAVVIQEYDTLNRLIPSKLEILIDPDKFCMQVHRKTKKCIDDGSGHEYQIENELGSFRISDNLNAAWLSVPIKVGSSPFEVVADVSDFLNKTSGVPHVYAVRYMWKGSCCDGRQELNVTRDDYCPLSSCPIMGQSSSLPANPFIAKIINGRCQCIPPMDCSADPSDYEASLKGKGSGKYQKLFFFINGCMIFISIIFLCISWHMRPSEHLEYNSSGQEVNSLI</sequence>